<feature type="region of interest" description="Disordered" evidence="1">
    <location>
        <begin position="1"/>
        <end position="48"/>
    </location>
</feature>
<feature type="region of interest" description="Disordered" evidence="1">
    <location>
        <begin position="144"/>
        <end position="203"/>
    </location>
</feature>
<feature type="non-terminal residue" evidence="2">
    <location>
        <position position="1"/>
    </location>
</feature>
<dbReference type="EMBL" id="KV419379">
    <property type="protein sequence ID" value="KZP01915.1"/>
    <property type="molecule type" value="Genomic_DNA"/>
</dbReference>
<keyword evidence="3" id="KW-1185">Reference proteome</keyword>
<reference evidence="2 3" key="1">
    <citation type="journal article" date="2016" name="Mol. Biol. Evol.">
        <title>Comparative Genomics of Early-Diverging Mushroom-Forming Fungi Provides Insights into the Origins of Lignocellulose Decay Capabilities.</title>
        <authorList>
            <person name="Nagy L.G."/>
            <person name="Riley R."/>
            <person name="Tritt A."/>
            <person name="Adam C."/>
            <person name="Daum C."/>
            <person name="Floudas D."/>
            <person name="Sun H."/>
            <person name="Yadav J.S."/>
            <person name="Pangilinan J."/>
            <person name="Larsson K.H."/>
            <person name="Matsuura K."/>
            <person name="Barry K."/>
            <person name="Labutti K."/>
            <person name="Kuo R."/>
            <person name="Ohm R.A."/>
            <person name="Bhattacharya S.S."/>
            <person name="Shirouzu T."/>
            <person name="Yoshinaga Y."/>
            <person name="Martin F.M."/>
            <person name="Grigoriev I.V."/>
            <person name="Hibbett D.S."/>
        </authorList>
    </citation>
    <scope>NUCLEOTIDE SEQUENCE [LARGE SCALE GENOMIC DNA]</scope>
    <source>
        <strain evidence="2 3">CBS 109695</strain>
    </source>
</reference>
<organism evidence="2 3">
    <name type="scientific">Athelia psychrophila</name>
    <dbReference type="NCBI Taxonomy" id="1759441"/>
    <lineage>
        <taxon>Eukaryota</taxon>
        <taxon>Fungi</taxon>
        <taxon>Dikarya</taxon>
        <taxon>Basidiomycota</taxon>
        <taxon>Agaricomycotina</taxon>
        <taxon>Agaricomycetes</taxon>
        <taxon>Agaricomycetidae</taxon>
        <taxon>Atheliales</taxon>
        <taxon>Atheliaceae</taxon>
        <taxon>Athelia</taxon>
    </lineage>
</organism>
<proteinExistence type="predicted"/>
<evidence type="ECO:0000313" key="3">
    <source>
        <dbReference type="Proteomes" id="UP000076532"/>
    </source>
</evidence>
<accession>A0A167SH70</accession>
<name>A0A167SH70_9AGAM</name>
<protein>
    <submittedName>
        <fullName evidence="2">Uncharacterized protein</fullName>
    </submittedName>
</protein>
<gene>
    <name evidence="2" type="ORF">FIBSPDRAFT_970848</name>
</gene>
<dbReference type="AlphaFoldDB" id="A0A167SH70"/>
<evidence type="ECO:0000256" key="1">
    <source>
        <dbReference type="SAM" id="MobiDB-lite"/>
    </source>
</evidence>
<feature type="compositionally biased region" description="Basic and acidic residues" evidence="1">
    <location>
        <begin position="191"/>
        <end position="203"/>
    </location>
</feature>
<sequence>VVKRLRNSYSSRKRELSDSEEEALISSPRKRTAARSRSKSEVRFQETPNTKKALVFKKPTADADSDEENVVEIVKSTPKLKGALKVKASIITKESEDEDVVEVARPSAKPKAAAKDKAVVKDTLPADTVDDVFRVPALKSKVAKMKITAQSEVEEEPYSGWSDEDDEKKSPSPRKGHGKSTSLKVVAKQINKKESESEEEKMVYLEDTHATRSVITLAAVN</sequence>
<dbReference type="Proteomes" id="UP000076532">
    <property type="component" value="Unassembled WGS sequence"/>
</dbReference>
<evidence type="ECO:0000313" key="2">
    <source>
        <dbReference type="EMBL" id="KZP01915.1"/>
    </source>
</evidence>
<feature type="compositionally biased region" description="Acidic residues" evidence="1">
    <location>
        <begin position="152"/>
        <end position="166"/>
    </location>
</feature>
<feature type="compositionally biased region" description="Basic residues" evidence="1">
    <location>
        <begin position="28"/>
        <end position="37"/>
    </location>
</feature>